<organism evidence="2 3">
    <name type="scientific">Daphnia pulex</name>
    <name type="common">Water flea</name>
    <dbReference type="NCBI Taxonomy" id="6669"/>
    <lineage>
        <taxon>Eukaryota</taxon>
        <taxon>Metazoa</taxon>
        <taxon>Ecdysozoa</taxon>
        <taxon>Arthropoda</taxon>
        <taxon>Crustacea</taxon>
        <taxon>Branchiopoda</taxon>
        <taxon>Diplostraca</taxon>
        <taxon>Cladocera</taxon>
        <taxon>Anomopoda</taxon>
        <taxon>Daphniidae</taxon>
        <taxon>Daphnia</taxon>
    </lineage>
</organism>
<dbReference type="HOGENOM" id="CLU_301535_0_0_1"/>
<feature type="compositionally biased region" description="Low complexity" evidence="1">
    <location>
        <begin position="561"/>
        <end position="572"/>
    </location>
</feature>
<feature type="compositionally biased region" description="Low complexity" evidence="1">
    <location>
        <begin position="977"/>
        <end position="991"/>
    </location>
</feature>
<feature type="region of interest" description="Disordered" evidence="1">
    <location>
        <begin position="76"/>
        <end position="108"/>
    </location>
</feature>
<proteinExistence type="predicted"/>
<feature type="compositionally biased region" description="Low complexity" evidence="1">
    <location>
        <begin position="913"/>
        <end position="928"/>
    </location>
</feature>
<feature type="compositionally biased region" description="Low complexity" evidence="1">
    <location>
        <begin position="667"/>
        <end position="680"/>
    </location>
</feature>
<dbReference type="PANTHER" id="PTHR23039:SF9">
    <property type="entry name" value="LOW QUALITY PROTEIN: NHS-LIKE PROTEIN 1"/>
    <property type="match status" value="1"/>
</dbReference>
<feature type="compositionally biased region" description="Low complexity" evidence="1">
    <location>
        <begin position="145"/>
        <end position="162"/>
    </location>
</feature>
<dbReference type="OrthoDB" id="6370056at2759"/>
<dbReference type="GO" id="GO:0030154">
    <property type="term" value="P:cell differentiation"/>
    <property type="evidence" value="ECO:0000318"/>
    <property type="project" value="GO_Central"/>
</dbReference>
<evidence type="ECO:0008006" key="4">
    <source>
        <dbReference type="Google" id="ProtNLM"/>
    </source>
</evidence>
<feature type="compositionally biased region" description="Polar residues" evidence="1">
    <location>
        <begin position="83"/>
        <end position="104"/>
    </location>
</feature>
<feature type="region of interest" description="Disordered" evidence="1">
    <location>
        <begin position="132"/>
        <end position="231"/>
    </location>
</feature>
<keyword evidence="3" id="KW-1185">Reference proteome</keyword>
<name>E9GE33_DAPPU</name>
<feature type="region of interest" description="Disordered" evidence="1">
    <location>
        <begin position="904"/>
        <end position="991"/>
    </location>
</feature>
<dbReference type="PANTHER" id="PTHR23039">
    <property type="entry name" value="NANCE-HORAN SYNDROME PROTEIN"/>
    <property type="match status" value="1"/>
</dbReference>
<feature type="region of interest" description="Disordered" evidence="1">
    <location>
        <begin position="269"/>
        <end position="318"/>
    </location>
</feature>
<reference evidence="2 3" key="1">
    <citation type="journal article" date="2011" name="Science">
        <title>The ecoresponsive genome of Daphnia pulex.</title>
        <authorList>
            <person name="Colbourne J.K."/>
            <person name="Pfrender M.E."/>
            <person name="Gilbert D."/>
            <person name="Thomas W.K."/>
            <person name="Tucker A."/>
            <person name="Oakley T.H."/>
            <person name="Tokishita S."/>
            <person name="Aerts A."/>
            <person name="Arnold G.J."/>
            <person name="Basu M.K."/>
            <person name="Bauer D.J."/>
            <person name="Caceres C.E."/>
            <person name="Carmel L."/>
            <person name="Casola C."/>
            <person name="Choi J.H."/>
            <person name="Detter J.C."/>
            <person name="Dong Q."/>
            <person name="Dusheyko S."/>
            <person name="Eads B.D."/>
            <person name="Frohlich T."/>
            <person name="Geiler-Samerotte K.A."/>
            <person name="Gerlach D."/>
            <person name="Hatcher P."/>
            <person name="Jogdeo S."/>
            <person name="Krijgsveld J."/>
            <person name="Kriventseva E.V."/>
            <person name="Kultz D."/>
            <person name="Laforsch C."/>
            <person name="Lindquist E."/>
            <person name="Lopez J."/>
            <person name="Manak J.R."/>
            <person name="Muller J."/>
            <person name="Pangilinan J."/>
            <person name="Patwardhan R.P."/>
            <person name="Pitluck S."/>
            <person name="Pritham E.J."/>
            <person name="Rechtsteiner A."/>
            <person name="Rho M."/>
            <person name="Rogozin I.B."/>
            <person name="Sakarya O."/>
            <person name="Salamov A."/>
            <person name="Schaack S."/>
            <person name="Shapiro H."/>
            <person name="Shiga Y."/>
            <person name="Skalitzky C."/>
            <person name="Smith Z."/>
            <person name="Souvorov A."/>
            <person name="Sung W."/>
            <person name="Tang Z."/>
            <person name="Tsuchiya D."/>
            <person name="Tu H."/>
            <person name="Vos H."/>
            <person name="Wang M."/>
            <person name="Wolf Y.I."/>
            <person name="Yamagata H."/>
            <person name="Yamada T."/>
            <person name="Ye Y."/>
            <person name="Shaw J.R."/>
            <person name="Andrews J."/>
            <person name="Crease T.J."/>
            <person name="Tang H."/>
            <person name="Lucas S.M."/>
            <person name="Robertson H.M."/>
            <person name="Bork P."/>
            <person name="Koonin E.V."/>
            <person name="Zdobnov E.M."/>
            <person name="Grigoriev I.V."/>
            <person name="Lynch M."/>
            <person name="Boore J.L."/>
        </authorList>
    </citation>
    <scope>NUCLEOTIDE SEQUENCE [LARGE SCALE GENOMIC DNA]</scope>
</reference>
<feature type="compositionally biased region" description="Basic residues" evidence="1">
    <location>
        <begin position="168"/>
        <end position="177"/>
    </location>
</feature>
<feature type="region of interest" description="Disordered" evidence="1">
    <location>
        <begin position="835"/>
        <end position="855"/>
    </location>
</feature>
<feature type="compositionally biased region" description="Low complexity" evidence="1">
    <location>
        <begin position="289"/>
        <end position="301"/>
    </location>
</feature>
<dbReference type="EMBL" id="GL732540">
    <property type="protein sequence ID" value="EFX82198.1"/>
    <property type="molecule type" value="Genomic_DNA"/>
</dbReference>
<accession>E9GE33</accession>
<sequence length="991" mass="103861">MSYDESDTNTPSSIGNTTTDATSHASSELVVQVTAGNLVTATRTRSGAMMNTISRLRRLGTDHTFVSGLTTAIQVDIHPPPSCSSTVNGPSGSSNSNRIESNGGDSDLYELIPSEKEFGTLGNARPVLRGVKLRGNKENKEDGRSSSGNWSASGSSCSTRASLDSDHPRHHHHHHHPVAVSPLAQRHPRVIQQHPQTARSFSPEMDVDSALSGDDCSATTTSSIHRADENGHHHNELDLETSSVYSCDAEGYYTSFHIDSGLKTLKEGQSDGSLHKNRTSVNAKEASGSDRSSGMSSASGSISGGLASGQPFPAATPENEYELFGKGSTLSSATTSSAGTVIFRPEGVGNNNSNNNTVGSRKKRNSQPPEPPPRNGSSSNRNSVDSGKLRKQIPEEKKSLSQLVTETESKEIADALKQLRSNESPGSETAGSPESECMRANLTQIGRIPAMCVITPSITPLPSDDDAMLNDPSGRNSGISLESHIQSAFLQQVAATEVRPSPVSRTRVNVADLPAAIPASTESTAIVIKASVVKCPVDQELVALNQLPAADSDNLNAQPFSSAGSSESSRSSSLERKKRGARVTLDSDGKVVYSSDSLKRRKAQAGHTSTFVEPGTGHQNAERKLDPGTSAFRPNPIGSTGSAAGNANKPLSPPPYRPAPSFNGPRTTTSSSSSSSSSSTIPAVRTQPDGQSSTNGNGSGIPAILVSRSDSYRLANVDDQVDSGGDPAGAFQRNRSDSYRKANQTLSVAPQAAGSHNGRLAPLSHTLSGFAVNGGGTTHRSVTAVAGTGQFISGHLTDRPNSNGWSSRPSQPAMNYSIKSPMLVKQISNPGFNAAGQASGPAAAATNGRPSKQFNHRQISSPAMMMMTSSPLLVKPNNGGGGIHNPNVAGRRIYGGPRLLVNPKILTSPTHQNNNNNKSGSVSSLNSSGGSGLDISMTNQQPTHHKKSAFASGFGSVPPSPVVRPPTNAQDRPSFFNNTPGNRRNNNTDIW</sequence>
<gene>
    <name evidence="2" type="ORF">DAPPUDRAFT_316816</name>
</gene>
<evidence type="ECO:0000313" key="3">
    <source>
        <dbReference type="Proteomes" id="UP000000305"/>
    </source>
</evidence>
<evidence type="ECO:0000256" key="1">
    <source>
        <dbReference type="SAM" id="MobiDB-lite"/>
    </source>
</evidence>
<dbReference type="KEGG" id="dpx:DAPPUDRAFT_316816"/>
<feature type="compositionally biased region" description="Low complexity" evidence="1">
    <location>
        <begin position="835"/>
        <end position="845"/>
    </location>
</feature>
<evidence type="ECO:0000313" key="2">
    <source>
        <dbReference type="EMBL" id="EFX82198.1"/>
    </source>
</evidence>
<feature type="compositionally biased region" description="Basic and acidic residues" evidence="1">
    <location>
        <begin position="135"/>
        <end position="144"/>
    </location>
</feature>
<dbReference type="STRING" id="6669.E9GE33"/>
<dbReference type="InParanoid" id="E9GE33"/>
<feature type="region of interest" description="Disordered" evidence="1">
    <location>
        <begin position="341"/>
        <end position="406"/>
    </location>
</feature>
<feature type="compositionally biased region" description="Polar residues" evidence="1">
    <location>
        <begin position="8"/>
        <end position="26"/>
    </location>
</feature>
<dbReference type="eggNOG" id="KOG1830">
    <property type="taxonomic scope" value="Eukaryota"/>
</dbReference>
<protein>
    <recommendedName>
        <fullName evidence="4">WASP family protein member</fullName>
    </recommendedName>
</protein>
<dbReference type="Proteomes" id="UP000000305">
    <property type="component" value="Unassembled WGS sequence"/>
</dbReference>
<feature type="region of interest" description="Disordered" evidence="1">
    <location>
        <begin position="551"/>
        <end position="703"/>
    </location>
</feature>
<feature type="region of interest" description="Disordered" evidence="1">
    <location>
        <begin position="1"/>
        <end position="26"/>
    </location>
</feature>
<dbReference type="AlphaFoldDB" id="E9GE33"/>